<dbReference type="Gene3D" id="3.40.190.150">
    <property type="entry name" value="Bordetella uptake gene, domain 1"/>
    <property type="match status" value="1"/>
</dbReference>
<dbReference type="InterPro" id="IPR042100">
    <property type="entry name" value="Bug_dom1"/>
</dbReference>
<keyword evidence="4" id="KW-1185">Reference proteome</keyword>
<feature type="signal peptide" evidence="2">
    <location>
        <begin position="1"/>
        <end position="19"/>
    </location>
</feature>
<dbReference type="PANTHER" id="PTHR42928:SF5">
    <property type="entry name" value="BLR1237 PROTEIN"/>
    <property type="match status" value="1"/>
</dbReference>
<dbReference type="EMBL" id="AP023420">
    <property type="protein sequence ID" value="BCK82806.1"/>
    <property type="molecule type" value="Genomic_DNA"/>
</dbReference>
<dbReference type="InterPro" id="IPR005064">
    <property type="entry name" value="BUG"/>
</dbReference>
<evidence type="ECO:0000313" key="4">
    <source>
        <dbReference type="Proteomes" id="UP000679848"/>
    </source>
</evidence>
<dbReference type="PROSITE" id="PS51257">
    <property type="entry name" value="PROKAR_LIPOPROTEIN"/>
    <property type="match status" value="1"/>
</dbReference>
<evidence type="ECO:0000313" key="3">
    <source>
        <dbReference type="EMBL" id="BCK82806.1"/>
    </source>
</evidence>
<dbReference type="Gene3D" id="3.40.190.10">
    <property type="entry name" value="Periplasmic binding protein-like II"/>
    <property type="match status" value="1"/>
</dbReference>
<dbReference type="AlphaFoldDB" id="A0A810QAU0"/>
<dbReference type="SUPFAM" id="SSF53850">
    <property type="entry name" value="Periplasmic binding protein-like II"/>
    <property type="match status" value="1"/>
</dbReference>
<dbReference type="Proteomes" id="UP000679848">
    <property type="component" value="Chromosome"/>
</dbReference>
<proteinExistence type="inferred from homology"/>
<organism evidence="3 4">
    <name type="scientific">Pusillibacter faecalis</name>
    <dbReference type="NCBI Taxonomy" id="2714358"/>
    <lineage>
        <taxon>Bacteria</taxon>
        <taxon>Bacillati</taxon>
        <taxon>Bacillota</taxon>
        <taxon>Clostridia</taxon>
        <taxon>Eubacteriales</taxon>
        <taxon>Oscillospiraceae</taxon>
        <taxon>Pusillibacter</taxon>
    </lineage>
</organism>
<dbReference type="KEGG" id="pfaa:MM59RIKEN_01250"/>
<dbReference type="RefSeq" id="WP_187029085.1">
    <property type="nucleotide sequence ID" value="NZ_AP023420.1"/>
</dbReference>
<feature type="chain" id="PRO_5039696351" evidence="2">
    <location>
        <begin position="20"/>
        <end position="373"/>
    </location>
</feature>
<gene>
    <name evidence="3" type="ORF">MM59RIKEN_01250</name>
</gene>
<keyword evidence="2" id="KW-0732">Signal</keyword>
<dbReference type="PANTHER" id="PTHR42928">
    <property type="entry name" value="TRICARBOXYLATE-BINDING PROTEIN"/>
    <property type="match status" value="1"/>
</dbReference>
<evidence type="ECO:0000256" key="1">
    <source>
        <dbReference type="ARBA" id="ARBA00006987"/>
    </source>
</evidence>
<sequence>MKRLLTLFLALVMIAGCLAGCGGEQSANNDQSGDANNPEAIDWPKKDIEIAAAYTAGGTADTCARALGAIMGEYLGVNINVVNVTGGSGSIAAMQVDGKPHDGYSWLGDVAHTASGFRVMEYADMSWEDWYGFYGATAPYVLFVAGNSPYTTYQELFDAIAADSSIKWGNAGFGSINQLTGQLMLDTLGLKGTTVPYSGGREAAVKVIAGEVVWSWCGISDIMDLAVSGDIRILGVCDADPLHVEAASGAYDAPSMLTDYPEMETLEGLLYWGIRVPRDTPTEVVAKIQEAFEYAVATDEFKEYCDSNSLTPSPACGLESDEMCARLESIYAWGLYDQNLAADGVSPEDFGIPRIEDFTYPTNDRIAAITPWP</sequence>
<dbReference type="Pfam" id="PF03401">
    <property type="entry name" value="TctC"/>
    <property type="match status" value="1"/>
</dbReference>
<name>A0A810QAU0_9FIRM</name>
<reference evidence="3" key="1">
    <citation type="submission" date="2020-09" db="EMBL/GenBank/DDBJ databases">
        <title>New species isolated from human feces.</title>
        <authorList>
            <person name="Kitahara M."/>
            <person name="Shigeno Y."/>
            <person name="Shime M."/>
            <person name="Matsumoto Y."/>
            <person name="Nakamura S."/>
            <person name="Motooka D."/>
            <person name="Fukuoka S."/>
            <person name="Nishikawa H."/>
            <person name="Benno Y."/>
        </authorList>
    </citation>
    <scope>NUCLEOTIDE SEQUENCE</scope>
    <source>
        <strain evidence="3">MM59</strain>
    </source>
</reference>
<accession>A0A810QAU0</accession>
<comment type="similarity">
    <text evidence="1">Belongs to the UPF0065 (bug) family.</text>
</comment>
<protein>
    <submittedName>
        <fullName evidence="3">ABC transporter substrate-binding protein</fullName>
    </submittedName>
</protein>
<evidence type="ECO:0000256" key="2">
    <source>
        <dbReference type="SAM" id="SignalP"/>
    </source>
</evidence>